<dbReference type="EMBL" id="MCFG01000166">
    <property type="protein sequence ID" value="ORX79711.1"/>
    <property type="molecule type" value="Genomic_DNA"/>
</dbReference>
<keyword evidence="5" id="KW-1185">Reference proteome</keyword>
<sequence>MSIILAILLFLVQICFCFEIDFVDVPNVVELGKPLDIKWNVSNDYKNYNFTINMLFYHASNGITFNITTIQSNELFYPNNTNTNTHFENTIHTSIIKRSKDDDSTLDENISTQNSTEAINTVDIYKTTIQIENKQCNFRNTPLDGWTLKADVHGMNTETKEKFNSNYSSEKIKRQLDCNDPCIENDCKPKVEEKNREVGSNINGKKAEEKDKSKLPLSYIIGFSSLLLISFLVFAVLIYEKKFKKKEDDPIPIFSVEDSSYCYDMNNHSPILGNVSYQSNILDKSLLGVNRGIDRNNRLTASPKMMDQAHLSVQLHPINNVSDYYSHSSQHSSKTKISDNSYNKNPQELHKPESNVNYNIPSNISSPESPNMTALSPISMASTIPFIPSPKPVKKMSSRYENNHIKHPYIYSESPIVIDKKPNNSFLFQESPRLSETKSRISDKHSFTSNHTENEDEAKVLSSKHYVLSDFEGDYDKEELVLHYGDIVSVINILPDGWAYGELLMKYNSYDINNNNANNMKKSQTKYRKFGYYPIRCLSHEEESDESNSPPKKMAEEENQNDLKKIDASSVPKPINNMDNQDKKDSHHTKTNSNSSAFKSNIETKDKLVNNKRKSFNKRTSFLKLFKRKSNDINIPNKDTLLCYNEPNNVNDKITISSRDVIINDDDSDTDTIYHDAEEAEKNNNIKYNSKRISARSSISYI</sequence>
<name>A0A1Y1X1M4_9FUNG</name>
<accession>A0A1Y1X1M4</accession>
<reference evidence="4 5" key="2">
    <citation type="submission" date="2016-08" db="EMBL/GenBank/DDBJ databases">
        <title>Pervasive Adenine N6-methylation of Active Genes in Fungi.</title>
        <authorList>
            <consortium name="DOE Joint Genome Institute"/>
            <person name="Mondo S.J."/>
            <person name="Dannebaum R.O."/>
            <person name="Kuo R.C."/>
            <person name="Labutti K."/>
            <person name="Haridas S."/>
            <person name="Kuo A."/>
            <person name="Salamov A."/>
            <person name="Ahrendt S.R."/>
            <person name="Lipzen A."/>
            <person name="Sullivan W."/>
            <person name="Andreopoulos W.B."/>
            <person name="Clum A."/>
            <person name="Lindquist E."/>
            <person name="Daum C."/>
            <person name="Ramamoorthy G.K."/>
            <person name="Gryganskyi A."/>
            <person name="Culley D."/>
            <person name="Magnuson J.K."/>
            <person name="James T.Y."/>
            <person name="O'Malley M.A."/>
            <person name="Stajich J.E."/>
            <person name="Spatafora J.W."/>
            <person name="Visel A."/>
            <person name="Grigoriev I.V."/>
        </authorList>
    </citation>
    <scope>NUCLEOTIDE SEQUENCE [LARGE SCALE GENOMIC DNA]</scope>
    <source>
        <strain evidence="4 5">S4</strain>
    </source>
</reference>
<feature type="transmembrane region" description="Helical" evidence="2">
    <location>
        <begin position="217"/>
        <end position="239"/>
    </location>
</feature>
<dbReference type="InterPro" id="IPR036028">
    <property type="entry name" value="SH3-like_dom_sf"/>
</dbReference>
<feature type="compositionally biased region" description="Polar residues" evidence="1">
    <location>
        <begin position="591"/>
        <end position="601"/>
    </location>
</feature>
<gene>
    <name evidence="4" type="ORF">BCR32DRAFT_294272</name>
</gene>
<evidence type="ECO:0000313" key="4">
    <source>
        <dbReference type="EMBL" id="ORX79711.1"/>
    </source>
</evidence>
<reference evidence="4 5" key="1">
    <citation type="submission" date="2016-08" db="EMBL/GenBank/DDBJ databases">
        <title>A Parts List for Fungal Cellulosomes Revealed by Comparative Genomics.</title>
        <authorList>
            <consortium name="DOE Joint Genome Institute"/>
            <person name="Haitjema C.H."/>
            <person name="Gilmore S.P."/>
            <person name="Henske J.K."/>
            <person name="Solomon K.V."/>
            <person name="De Groot R."/>
            <person name="Kuo A."/>
            <person name="Mondo S.J."/>
            <person name="Salamov A.A."/>
            <person name="Labutti K."/>
            <person name="Zhao Z."/>
            <person name="Chiniquy J."/>
            <person name="Barry K."/>
            <person name="Brewer H.M."/>
            <person name="Purvine S.O."/>
            <person name="Wright A.T."/>
            <person name="Boxma B."/>
            <person name="Van Alen T."/>
            <person name="Hackstein J.H."/>
            <person name="Baker S.E."/>
            <person name="Grigoriev I.V."/>
            <person name="O'Malley M.A."/>
        </authorList>
    </citation>
    <scope>NUCLEOTIDE SEQUENCE [LARGE SCALE GENOMIC DNA]</scope>
    <source>
        <strain evidence="4 5">S4</strain>
    </source>
</reference>
<evidence type="ECO:0000313" key="5">
    <source>
        <dbReference type="Proteomes" id="UP000193944"/>
    </source>
</evidence>
<dbReference type="CDD" id="cd00174">
    <property type="entry name" value="SH3"/>
    <property type="match status" value="1"/>
</dbReference>
<evidence type="ECO:0000256" key="1">
    <source>
        <dbReference type="SAM" id="MobiDB-lite"/>
    </source>
</evidence>
<dbReference type="OrthoDB" id="2153679at2759"/>
<protein>
    <recommendedName>
        <fullName evidence="6">SH3 domain-containing protein</fullName>
    </recommendedName>
</protein>
<proteinExistence type="predicted"/>
<feature type="region of interest" description="Disordered" evidence="1">
    <location>
        <begin position="541"/>
        <end position="606"/>
    </location>
</feature>
<feature type="signal peptide" evidence="3">
    <location>
        <begin position="1"/>
        <end position="17"/>
    </location>
</feature>
<keyword evidence="3" id="KW-0732">Signal</keyword>
<dbReference type="SUPFAM" id="SSF50044">
    <property type="entry name" value="SH3-domain"/>
    <property type="match status" value="1"/>
</dbReference>
<feature type="compositionally biased region" description="Basic and acidic residues" evidence="1">
    <location>
        <begin position="553"/>
        <end position="567"/>
    </location>
</feature>
<evidence type="ECO:0000256" key="2">
    <source>
        <dbReference type="SAM" id="Phobius"/>
    </source>
</evidence>
<evidence type="ECO:0008006" key="6">
    <source>
        <dbReference type="Google" id="ProtNLM"/>
    </source>
</evidence>
<keyword evidence="2" id="KW-0812">Transmembrane</keyword>
<feature type="region of interest" description="Disordered" evidence="1">
    <location>
        <begin position="324"/>
        <end position="355"/>
    </location>
</feature>
<organism evidence="4 5">
    <name type="scientific">Anaeromyces robustus</name>
    <dbReference type="NCBI Taxonomy" id="1754192"/>
    <lineage>
        <taxon>Eukaryota</taxon>
        <taxon>Fungi</taxon>
        <taxon>Fungi incertae sedis</taxon>
        <taxon>Chytridiomycota</taxon>
        <taxon>Chytridiomycota incertae sedis</taxon>
        <taxon>Neocallimastigomycetes</taxon>
        <taxon>Neocallimastigales</taxon>
        <taxon>Neocallimastigaceae</taxon>
        <taxon>Anaeromyces</taxon>
    </lineage>
</organism>
<keyword evidence="2" id="KW-0472">Membrane</keyword>
<feature type="chain" id="PRO_5012666084" description="SH3 domain-containing protein" evidence="3">
    <location>
        <begin position="18"/>
        <end position="702"/>
    </location>
</feature>
<dbReference type="Proteomes" id="UP000193944">
    <property type="component" value="Unassembled WGS sequence"/>
</dbReference>
<comment type="caution">
    <text evidence="4">The sequence shown here is derived from an EMBL/GenBank/DDBJ whole genome shotgun (WGS) entry which is preliminary data.</text>
</comment>
<keyword evidence="2" id="KW-1133">Transmembrane helix</keyword>
<dbReference type="AlphaFoldDB" id="A0A1Y1X1M4"/>
<evidence type="ECO:0000256" key="3">
    <source>
        <dbReference type="SAM" id="SignalP"/>
    </source>
</evidence>